<dbReference type="InterPro" id="IPR016181">
    <property type="entry name" value="Acyl_CoA_acyltransferase"/>
</dbReference>
<reference evidence="2" key="2">
    <citation type="submission" date="2021-04" db="EMBL/GenBank/DDBJ databases">
        <authorList>
            <person name="Gilroy R."/>
        </authorList>
    </citation>
    <scope>NUCLEOTIDE SEQUENCE</scope>
    <source>
        <strain evidence="2">ChiBcec6-4105</strain>
    </source>
</reference>
<organism evidence="2 3">
    <name type="scientific">Candidatus Blautia avicola</name>
    <dbReference type="NCBI Taxonomy" id="2838483"/>
    <lineage>
        <taxon>Bacteria</taxon>
        <taxon>Bacillati</taxon>
        <taxon>Bacillota</taxon>
        <taxon>Clostridia</taxon>
        <taxon>Lachnospirales</taxon>
        <taxon>Lachnospiraceae</taxon>
        <taxon>Blautia</taxon>
    </lineage>
</organism>
<accession>A0A9D2QS99</accession>
<dbReference type="GO" id="GO:0016747">
    <property type="term" value="F:acyltransferase activity, transferring groups other than amino-acyl groups"/>
    <property type="evidence" value="ECO:0007669"/>
    <property type="project" value="InterPro"/>
</dbReference>
<dbReference type="CDD" id="cd04301">
    <property type="entry name" value="NAT_SF"/>
    <property type="match status" value="1"/>
</dbReference>
<reference evidence="2" key="1">
    <citation type="journal article" date="2021" name="PeerJ">
        <title>Extensive microbial diversity within the chicken gut microbiome revealed by metagenomics and culture.</title>
        <authorList>
            <person name="Gilroy R."/>
            <person name="Ravi A."/>
            <person name="Getino M."/>
            <person name="Pursley I."/>
            <person name="Horton D.L."/>
            <person name="Alikhan N.F."/>
            <person name="Baker D."/>
            <person name="Gharbi K."/>
            <person name="Hall N."/>
            <person name="Watson M."/>
            <person name="Adriaenssens E.M."/>
            <person name="Foster-Nyarko E."/>
            <person name="Jarju S."/>
            <person name="Secka A."/>
            <person name="Antonio M."/>
            <person name="Oren A."/>
            <person name="Chaudhuri R.R."/>
            <person name="La Ragione R."/>
            <person name="Hildebrand F."/>
            <person name="Pallen M.J."/>
        </authorList>
    </citation>
    <scope>NUCLEOTIDE SEQUENCE</scope>
    <source>
        <strain evidence="2">ChiBcec6-4105</strain>
    </source>
</reference>
<protein>
    <submittedName>
        <fullName evidence="2">GNAT family N-acetyltransferase</fullName>
    </submittedName>
</protein>
<dbReference type="EMBL" id="DWUY01000160">
    <property type="protein sequence ID" value="HJD28744.1"/>
    <property type="molecule type" value="Genomic_DNA"/>
</dbReference>
<sequence length="209" mass="24179">MKKEIKIRTVREEDAAGLLDIYRPYVEKTAISFEYDVPSLEEFRSRITNIMKKHPYLVAELDGEVTGYAYTHDFVGRTAYDHSAELTIYLKANVRKMGIGKKLYQVLEEISRAQNITNLYACIGYPEKEDEYLTRNSAEFHQHLGYQIVGKFYNCGCKFGRWYHMVWAEKIIGTHGPVPAPVIPFPELDVEILHKMGIEPSRKIAPSLW</sequence>
<name>A0A9D2QS99_9FIRM</name>
<feature type="domain" description="N-acetyltransferase" evidence="1">
    <location>
        <begin position="5"/>
        <end position="173"/>
    </location>
</feature>
<dbReference type="SUPFAM" id="SSF55729">
    <property type="entry name" value="Acyl-CoA N-acyltransferases (Nat)"/>
    <property type="match status" value="1"/>
</dbReference>
<dbReference type="PROSITE" id="PS51186">
    <property type="entry name" value="GNAT"/>
    <property type="match status" value="1"/>
</dbReference>
<evidence type="ECO:0000313" key="2">
    <source>
        <dbReference type="EMBL" id="HJD28744.1"/>
    </source>
</evidence>
<proteinExistence type="predicted"/>
<evidence type="ECO:0000259" key="1">
    <source>
        <dbReference type="PROSITE" id="PS51186"/>
    </source>
</evidence>
<gene>
    <name evidence="2" type="ORF">H9914_07110</name>
</gene>
<dbReference type="InterPro" id="IPR000182">
    <property type="entry name" value="GNAT_dom"/>
</dbReference>
<dbReference type="Proteomes" id="UP000823892">
    <property type="component" value="Unassembled WGS sequence"/>
</dbReference>
<dbReference type="PANTHER" id="PTHR43072">
    <property type="entry name" value="N-ACETYLTRANSFERASE"/>
    <property type="match status" value="1"/>
</dbReference>
<comment type="caution">
    <text evidence="2">The sequence shown here is derived from an EMBL/GenBank/DDBJ whole genome shotgun (WGS) entry which is preliminary data.</text>
</comment>
<dbReference type="Pfam" id="PF13420">
    <property type="entry name" value="Acetyltransf_4"/>
    <property type="match status" value="1"/>
</dbReference>
<dbReference type="Gene3D" id="3.40.630.30">
    <property type="match status" value="1"/>
</dbReference>
<evidence type="ECO:0000313" key="3">
    <source>
        <dbReference type="Proteomes" id="UP000823892"/>
    </source>
</evidence>
<dbReference type="AlphaFoldDB" id="A0A9D2QS99"/>
<dbReference type="PANTHER" id="PTHR43072:SF8">
    <property type="entry name" value="ACYLTRANSFERASE FABY-RELATED"/>
    <property type="match status" value="1"/>
</dbReference>